<evidence type="ECO:0000256" key="2">
    <source>
        <dbReference type="ARBA" id="ARBA00022840"/>
    </source>
</evidence>
<name>A0A2A6RPR6_9CHLR</name>
<evidence type="ECO:0000259" key="3">
    <source>
        <dbReference type="PROSITE" id="PS50893"/>
    </source>
</evidence>
<keyword evidence="2" id="KW-0067">ATP-binding</keyword>
<dbReference type="InterPro" id="IPR003593">
    <property type="entry name" value="AAA+_ATPase"/>
</dbReference>
<dbReference type="Gene3D" id="3.40.50.300">
    <property type="entry name" value="P-loop containing nucleotide triphosphate hydrolases"/>
    <property type="match status" value="1"/>
</dbReference>
<organism evidence="4 5">
    <name type="scientific">Candidatus Viridilinea mediisalina</name>
    <dbReference type="NCBI Taxonomy" id="2024553"/>
    <lineage>
        <taxon>Bacteria</taxon>
        <taxon>Bacillati</taxon>
        <taxon>Chloroflexota</taxon>
        <taxon>Chloroflexia</taxon>
        <taxon>Chloroflexales</taxon>
        <taxon>Chloroflexineae</taxon>
        <taxon>Oscillochloridaceae</taxon>
        <taxon>Candidatus Viridilinea</taxon>
    </lineage>
</organism>
<keyword evidence="5" id="KW-1185">Reference proteome</keyword>
<dbReference type="InterPro" id="IPR003439">
    <property type="entry name" value="ABC_transporter-like_ATP-bd"/>
</dbReference>
<reference evidence="5" key="1">
    <citation type="submission" date="2017-08" db="EMBL/GenBank/DDBJ databases">
        <authorList>
            <person name="Grouzdev D.S."/>
            <person name="Gaisin V.A."/>
            <person name="Rysina M.S."/>
            <person name="Gorlenko V.M."/>
        </authorList>
    </citation>
    <scope>NUCLEOTIDE SEQUENCE [LARGE SCALE GENOMIC DNA]</scope>
    <source>
        <strain evidence="5">Kir15-3F</strain>
    </source>
</reference>
<feature type="domain" description="ABC transporter" evidence="3">
    <location>
        <begin position="2"/>
        <end position="234"/>
    </location>
</feature>
<dbReference type="OrthoDB" id="9767778at2"/>
<comment type="caution">
    <text evidence="4">The sequence shown here is derived from an EMBL/GenBank/DDBJ whole genome shotgun (WGS) entry which is preliminary data.</text>
</comment>
<evidence type="ECO:0000256" key="1">
    <source>
        <dbReference type="ARBA" id="ARBA00022741"/>
    </source>
</evidence>
<dbReference type="SUPFAM" id="SSF52540">
    <property type="entry name" value="P-loop containing nucleoside triphosphate hydrolases"/>
    <property type="match status" value="1"/>
</dbReference>
<keyword evidence="1" id="KW-0547">Nucleotide-binding</keyword>
<dbReference type="PANTHER" id="PTHR43582">
    <property type="entry name" value="LINEARMYCIN RESISTANCE ATP-BINDING PROTEIN LNRL"/>
    <property type="match status" value="1"/>
</dbReference>
<sequence>MLEVKDLFFQYPGASQPSVQGVSFAIRKGEIFGLLGPNGAGKSTTISMLSCLMPPGGGTVQIAGHDVVQHAHEVKQRIGLIPQELALYPALSAHDNLRYFGGIYGLRGRMLRQRVTEALAMVGLSNRTHDKVNTFSGGMKRRVNIAAGLLHRPEILFLDEPTVGVDPQSRNFIFDNVEALNREGMTIVYTTHYMEEVERLCQRIAIVDQGKLIALDTPRALIEALGGGVVMLNVPEGTPESLDATLRTCPGVLEVRRIDGRIALNTQAVSQALTGALAALEAAGVALNGLQVLEPNLETVFLELTGRSLRD</sequence>
<proteinExistence type="predicted"/>
<dbReference type="PROSITE" id="PS50893">
    <property type="entry name" value="ABC_TRANSPORTER_2"/>
    <property type="match status" value="1"/>
</dbReference>
<protein>
    <recommendedName>
        <fullName evidence="3">ABC transporter domain-containing protein</fullName>
    </recommendedName>
</protein>
<accession>A0A2A6RPR6</accession>
<dbReference type="SMART" id="SM00382">
    <property type="entry name" value="AAA"/>
    <property type="match status" value="1"/>
</dbReference>
<dbReference type="EMBL" id="NQWI01000002">
    <property type="protein sequence ID" value="PDW05007.1"/>
    <property type="molecule type" value="Genomic_DNA"/>
</dbReference>
<dbReference type="GO" id="GO:0005524">
    <property type="term" value="F:ATP binding"/>
    <property type="evidence" value="ECO:0007669"/>
    <property type="project" value="UniProtKB-KW"/>
</dbReference>
<dbReference type="PROSITE" id="PS00211">
    <property type="entry name" value="ABC_TRANSPORTER_1"/>
    <property type="match status" value="1"/>
</dbReference>
<dbReference type="InterPro" id="IPR027417">
    <property type="entry name" value="P-loop_NTPase"/>
</dbReference>
<evidence type="ECO:0000313" key="5">
    <source>
        <dbReference type="Proteomes" id="UP000220527"/>
    </source>
</evidence>
<dbReference type="PANTHER" id="PTHR43582:SF2">
    <property type="entry name" value="LINEARMYCIN RESISTANCE ATP-BINDING PROTEIN LNRL"/>
    <property type="match status" value="1"/>
</dbReference>
<dbReference type="Proteomes" id="UP000220527">
    <property type="component" value="Unassembled WGS sequence"/>
</dbReference>
<dbReference type="GO" id="GO:0016887">
    <property type="term" value="F:ATP hydrolysis activity"/>
    <property type="evidence" value="ECO:0007669"/>
    <property type="project" value="InterPro"/>
</dbReference>
<dbReference type="Pfam" id="PF00005">
    <property type="entry name" value="ABC_tran"/>
    <property type="match status" value="1"/>
</dbReference>
<evidence type="ECO:0000313" key="4">
    <source>
        <dbReference type="EMBL" id="PDW05007.1"/>
    </source>
</evidence>
<gene>
    <name evidence="4" type="ORF">CJ255_01000</name>
</gene>
<dbReference type="InterPro" id="IPR017871">
    <property type="entry name" value="ABC_transporter-like_CS"/>
</dbReference>
<dbReference type="AlphaFoldDB" id="A0A2A6RPR6"/>